<feature type="region of interest" description="Disordered" evidence="1">
    <location>
        <begin position="30"/>
        <end position="138"/>
    </location>
</feature>
<dbReference type="EMBL" id="QUBQ01000001">
    <property type="protein sequence ID" value="REK77408.1"/>
    <property type="molecule type" value="Genomic_DNA"/>
</dbReference>
<accession>A0A371PMK7</accession>
<dbReference type="OrthoDB" id="1798639at2"/>
<keyword evidence="4" id="KW-1185">Reference proteome</keyword>
<keyword evidence="2" id="KW-1133">Transmembrane helix</keyword>
<evidence type="ECO:0000313" key="4">
    <source>
        <dbReference type="Proteomes" id="UP000261905"/>
    </source>
</evidence>
<sequence length="165" mass="18364">MDIIEFLTKYFYFILIALFFVARMFSNSGNKRKPPQTMPTFGGDPSQDGNQEGQPDFQQAQPAVVQTRPESVYRTRMNAQDGQSDDSFPGSYPLVGIDDRSRSADYGSSGGRRGRASAQRSTDNRSESETIANPGAGLTKSDLRKAFIWSEVLGAPKARRPYRRP</sequence>
<dbReference type="Proteomes" id="UP000261905">
    <property type="component" value="Unassembled WGS sequence"/>
</dbReference>
<organism evidence="3 4">
    <name type="scientific">Paenibacillus paeoniae</name>
    <dbReference type="NCBI Taxonomy" id="2292705"/>
    <lineage>
        <taxon>Bacteria</taxon>
        <taxon>Bacillati</taxon>
        <taxon>Bacillota</taxon>
        <taxon>Bacilli</taxon>
        <taxon>Bacillales</taxon>
        <taxon>Paenibacillaceae</taxon>
        <taxon>Paenibacillus</taxon>
    </lineage>
</organism>
<gene>
    <name evidence="3" type="ORF">DX130_10535</name>
</gene>
<protein>
    <submittedName>
        <fullName evidence="3">Uncharacterized protein</fullName>
    </submittedName>
</protein>
<dbReference type="AlphaFoldDB" id="A0A371PMK7"/>
<evidence type="ECO:0000256" key="2">
    <source>
        <dbReference type="SAM" id="Phobius"/>
    </source>
</evidence>
<evidence type="ECO:0000256" key="1">
    <source>
        <dbReference type="SAM" id="MobiDB-lite"/>
    </source>
</evidence>
<keyword evidence="2" id="KW-0812">Transmembrane</keyword>
<comment type="caution">
    <text evidence="3">The sequence shown here is derived from an EMBL/GenBank/DDBJ whole genome shotgun (WGS) entry which is preliminary data.</text>
</comment>
<keyword evidence="2" id="KW-0472">Membrane</keyword>
<feature type="transmembrane region" description="Helical" evidence="2">
    <location>
        <begin position="6"/>
        <end position="25"/>
    </location>
</feature>
<dbReference type="RefSeq" id="WP_116044996.1">
    <property type="nucleotide sequence ID" value="NZ_QUBQ01000001.1"/>
</dbReference>
<reference evidence="3 4" key="1">
    <citation type="submission" date="2018-08" db="EMBL/GenBank/DDBJ databases">
        <title>Paenibacillus sp. M4BSY-1, whole genome shotgun sequence.</title>
        <authorList>
            <person name="Tuo L."/>
        </authorList>
    </citation>
    <scope>NUCLEOTIDE SEQUENCE [LARGE SCALE GENOMIC DNA]</scope>
    <source>
        <strain evidence="3 4">M4BSY-1</strain>
    </source>
</reference>
<evidence type="ECO:0000313" key="3">
    <source>
        <dbReference type="EMBL" id="REK77408.1"/>
    </source>
</evidence>
<name>A0A371PMK7_9BACL</name>
<feature type="compositionally biased region" description="Polar residues" evidence="1">
    <location>
        <begin position="77"/>
        <end position="86"/>
    </location>
</feature>
<proteinExistence type="predicted"/>
<feature type="compositionally biased region" description="Polar residues" evidence="1">
    <location>
        <begin position="47"/>
        <end position="61"/>
    </location>
</feature>